<proteinExistence type="predicted"/>
<dbReference type="SMART" id="SM00028">
    <property type="entry name" value="TPR"/>
    <property type="match status" value="13"/>
</dbReference>
<evidence type="ECO:0000313" key="11">
    <source>
        <dbReference type="EMBL" id="KAG7355422.1"/>
    </source>
</evidence>
<evidence type="ECO:0000256" key="2">
    <source>
        <dbReference type="ARBA" id="ARBA00022737"/>
    </source>
</evidence>
<evidence type="ECO:0000256" key="5">
    <source>
        <dbReference type="ARBA" id="ARBA00022833"/>
    </source>
</evidence>
<keyword evidence="2" id="KW-0677">Repeat</keyword>
<evidence type="ECO:0000256" key="4">
    <source>
        <dbReference type="ARBA" id="ARBA00022803"/>
    </source>
</evidence>
<feature type="region of interest" description="Disordered" evidence="9">
    <location>
        <begin position="75"/>
        <end position="95"/>
    </location>
</feature>
<feature type="region of interest" description="Disordered" evidence="9">
    <location>
        <begin position="178"/>
        <end position="207"/>
    </location>
</feature>
<evidence type="ECO:0000256" key="3">
    <source>
        <dbReference type="ARBA" id="ARBA00022771"/>
    </source>
</evidence>
<dbReference type="InterPro" id="IPR017907">
    <property type="entry name" value="Znf_RING_CS"/>
</dbReference>
<dbReference type="PROSITE" id="PS00518">
    <property type="entry name" value="ZF_RING_1"/>
    <property type="match status" value="1"/>
</dbReference>
<feature type="coiled-coil region" evidence="8">
    <location>
        <begin position="1051"/>
        <end position="1078"/>
    </location>
</feature>
<keyword evidence="8" id="KW-0175">Coiled coil</keyword>
<feature type="repeat" description="TPR" evidence="7">
    <location>
        <begin position="496"/>
        <end position="529"/>
    </location>
</feature>
<feature type="region of interest" description="Disordered" evidence="9">
    <location>
        <begin position="1216"/>
        <end position="1285"/>
    </location>
</feature>
<feature type="domain" description="RING-type" evidence="10">
    <location>
        <begin position="21"/>
        <end position="68"/>
    </location>
</feature>
<feature type="compositionally biased region" description="Basic and acidic residues" evidence="9">
    <location>
        <begin position="1275"/>
        <end position="1285"/>
    </location>
</feature>
<dbReference type="EMBL" id="JAGRRH010000015">
    <property type="protein sequence ID" value="KAG7355422.1"/>
    <property type="molecule type" value="Genomic_DNA"/>
</dbReference>
<dbReference type="Pfam" id="PF07719">
    <property type="entry name" value="TPR_2"/>
    <property type="match status" value="1"/>
</dbReference>
<keyword evidence="3 6" id="KW-0863">Zinc-finger</keyword>
<feature type="compositionally biased region" description="Polar residues" evidence="9">
    <location>
        <begin position="186"/>
        <end position="205"/>
    </location>
</feature>
<evidence type="ECO:0000256" key="9">
    <source>
        <dbReference type="SAM" id="MobiDB-lite"/>
    </source>
</evidence>
<dbReference type="PANTHER" id="PTHR22904:SF523">
    <property type="entry name" value="STRESS-INDUCED-PHOSPHOPROTEIN 1"/>
    <property type="match status" value="1"/>
</dbReference>
<evidence type="ECO:0000256" key="6">
    <source>
        <dbReference type="PROSITE-ProRule" id="PRU00175"/>
    </source>
</evidence>
<comment type="caution">
    <text evidence="11">The sequence shown here is derived from an EMBL/GenBank/DDBJ whole genome shotgun (WGS) entry which is preliminary data.</text>
</comment>
<organism evidence="11 12">
    <name type="scientific">Nitzschia inconspicua</name>
    <dbReference type="NCBI Taxonomy" id="303405"/>
    <lineage>
        <taxon>Eukaryota</taxon>
        <taxon>Sar</taxon>
        <taxon>Stramenopiles</taxon>
        <taxon>Ochrophyta</taxon>
        <taxon>Bacillariophyta</taxon>
        <taxon>Bacillariophyceae</taxon>
        <taxon>Bacillariophycidae</taxon>
        <taxon>Bacillariales</taxon>
        <taxon>Bacillariaceae</taxon>
        <taxon>Nitzschia</taxon>
    </lineage>
</organism>
<feature type="compositionally biased region" description="Basic and acidic residues" evidence="9">
    <location>
        <begin position="1250"/>
        <end position="1265"/>
    </location>
</feature>
<reference evidence="11" key="2">
    <citation type="submission" date="2021-04" db="EMBL/GenBank/DDBJ databases">
        <authorList>
            <person name="Podell S."/>
        </authorList>
    </citation>
    <scope>NUCLEOTIDE SEQUENCE</scope>
    <source>
        <strain evidence="11">Hildebrandi</strain>
    </source>
</reference>
<feature type="region of interest" description="Disordered" evidence="9">
    <location>
        <begin position="381"/>
        <end position="407"/>
    </location>
</feature>
<sequence length="1285" mass="142179">MVGFDISQVVSDKSHYQTFICKICQNLSSLEAVVVTSPCNHPFCRSCLIDCMRDRIAEGLTCKCPVCRQTIETDEPTTQTETTSRNNNNNNNNSQSALQVNEHVWISASSLEEVQPLAFQCLQLVQVRCCTSDDNNHNTTTTSTTTSQQNGKNTQPCYWTGNYGDLKTHLVEHNVTAIRTPPPPIMSSTSATTDSVSNNPKTSPSMEAPVLYGEGGGGGEDVSRIGGATQRGDATGAHHLRDVDTAQPRKAVDPADLHRAMDRCDKLKKQANAKFNRGDVEGARILYSEGLALISDFPCDINNRDDDELRIMVASLYSNRAVTFYRERILLPSVEDCDKSLALDPKCEKTYIRKWRALDAMGRFEEATACLETGTRALPTSSKLQEQLRKSKAPPTAPSSRTISSASDMDMGRSIASMSYAFERETIASKGGHEMDISVVGDPSHSVLDRAERLKKQANAKFNKGDIESARALYSDALGCIPKNGNYSQGVKALLSELYSNRAVTYYRNKQYQESLSDCEHAIDLDPDSEKSYIRKGRALVGLDRNDDALLCMQAAARRYPKSKKIKEELSKMTEQVESGTAKGGSNESVNFDNSVGSFSNIYATPADGSRSAAAATLSTGHENLTYAEELELADKLKRNANAKFNRGDIAGARLLYTEALACLPNDRENEAVRSCLASLYANRAVTFYREKQYGPSIWDCDKAIELEPKVDKSYSRKARALASLKRYDEAILCLEEGKKQIPGSSKLEEELIKIKEEQAADDTPVSPNSKMFADQARKDFQVSYNSASEFNASSSANFFVTPGGPKAAMYSVPEGQSQEFDLPMNQNAEEFERAEKLKKQANAKLNKGDVSGARVLYGEGLACLPPGSDRTPDGRELAASLYANRAVTFFREKRFAETVNDCNKSIEYDPHHEKSYIRKWRALMALGNFEDACKCLESAVKEIPNSERLNEELANAKEQQQLLKTINELIAARDYQEARDTLKPIVKTSDNVSLWLAAARVDACLGLTESALERVHKVLLFNPKHAEALQVRGYATFLSGEMDHGVSILKDSLEADIETANQDASRALQDCQQLLQAFSKGQQKVKRGRYKEAVELFTSALNDGEKIPNQAPLYGIIMTERAEANLLCDLYDDALHDCNEAIAQRHDNLTAWTVKIEVYFALGRLQEARDELAIVRKTWGAGNETIEDAFKKTDFELRLKKTDDELHLLAASVEAGVPPSDDQGPLHMNFADRRASESKSPRATPIRTLSKDNRRSSSRSKRDLGLNFGKQNSKSREKGGRASS</sequence>
<feature type="compositionally biased region" description="Basic and acidic residues" evidence="9">
    <location>
        <begin position="1231"/>
        <end position="1241"/>
    </location>
</feature>
<dbReference type="Proteomes" id="UP000693970">
    <property type="component" value="Unassembled WGS sequence"/>
</dbReference>
<dbReference type="PROSITE" id="PS50089">
    <property type="entry name" value="ZF_RING_2"/>
    <property type="match status" value="1"/>
</dbReference>
<dbReference type="Pfam" id="PF13181">
    <property type="entry name" value="TPR_8"/>
    <property type="match status" value="1"/>
</dbReference>
<dbReference type="OrthoDB" id="765884at2759"/>
<accession>A0A9K3PQ08</accession>
<feature type="compositionally biased region" description="Polar residues" evidence="9">
    <location>
        <begin position="398"/>
        <end position="407"/>
    </location>
</feature>
<dbReference type="GO" id="GO:0051879">
    <property type="term" value="F:Hsp90 protein binding"/>
    <property type="evidence" value="ECO:0007669"/>
    <property type="project" value="TreeGrafter"/>
</dbReference>
<evidence type="ECO:0000313" key="12">
    <source>
        <dbReference type="Proteomes" id="UP000693970"/>
    </source>
</evidence>
<protein>
    <submittedName>
        <fullName evidence="11">Peptidase C14 caspase catalytic subunit-like protein</fullName>
    </submittedName>
</protein>
<keyword evidence="1" id="KW-0479">Metal-binding</keyword>
<keyword evidence="4 7" id="KW-0802">TPR repeat</keyword>
<dbReference type="GO" id="GO:0008270">
    <property type="term" value="F:zinc ion binding"/>
    <property type="evidence" value="ECO:0007669"/>
    <property type="project" value="UniProtKB-KW"/>
</dbReference>
<dbReference type="InterPro" id="IPR001841">
    <property type="entry name" value="Znf_RING"/>
</dbReference>
<name>A0A9K3PQ08_9STRA</name>
<gene>
    <name evidence="11" type="ORF">IV203_000108</name>
</gene>
<feature type="compositionally biased region" description="Low complexity" evidence="9">
    <location>
        <begin position="76"/>
        <end position="93"/>
    </location>
</feature>
<reference evidence="11" key="1">
    <citation type="journal article" date="2021" name="Sci. Rep.">
        <title>Diploid genomic architecture of Nitzschia inconspicua, an elite biomass production diatom.</title>
        <authorList>
            <person name="Oliver A."/>
            <person name="Podell S."/>
            <person name="Pinowska A."/>
            <person name="Traller J.C."/>
            <person name="Smith S.R."/>
            <person name="McClure R."/>
            <person name="Beliaev A."/>
            <person name="Bohutskyi P."/>
            <person name="Hill E.A."/>
            <person name="Rabines A."/>
            <person name="Zheng H."/>
            <person name="Allen L.Z."/>
            <person name="Kuo A."/>
            <person name="Grigoriev I.V."/>
            <person name="Allen A.E."/>
            <person name="Hazlebeck D."/>
            <person name="Allen E.E."/>
        </authorList>
    </citation>
    <scope>NUCLEOTIDE SEQUENCE</scope>
    <source>
        <strain evidence="11">Hildebrandi</strain>
    </source>
</reference>
<evidence type="ECO:0000259" key="10">
    <source>
        <dbReference type="PROSITE" id="PS50089"/>
    </source>
</evidence>
<keyword evidence="12" id="KW-1185">Reference proteome</keyword>
<dbReference type="PANTHER" id="PTHR22904">
    <property type="entry name" value="TPR REPEAT CONTAINING PROTEIN"/>
    <property type="match status" value="1"/>
</dbReference>
<dbReference type="SMART" id="SM00184">
    <property type="entry name" value="RING"/>
    <property type="match status" value="1"/>
</dbReference>
<evidence type="ECO:0000256" key="8">
    <source>
        <dbReference type="SAM" id="Coils"/>
    </source>
</evidence>
<dbReference type="PROSITE" id="PS50005">
    <property type="entry name" value="TPR"/>
    <property type="match status" value="1"/>
</dbReference>
<evidence type="ECO:0000256" key="7">
    <source>
        <dbReference type="PROSITE-ProRule" id="PRU00339"/>
    </source>
</evidence>
<dbReference type="InterPro" id="IPR019734">
    <property type="entry name" value="TPR_rpt"/>
</dbReference>
<keyword evidence="5" id="KW-0862">Zinc</keyword>
<evidence type="ECO:0000256" key="1">
    <source>
        <dbReference type="ARBA" id="ARBA00022723"/>
    </source>
</evidence>
<dbReference type="InterPro" id="IPR013105">
    <property type="entry name" value="TPR_2"/>
</dbReference>